<feature type="modified residue" description="4-aspartylphosphate" evidence="1">
    <location>
        <position position="55"/>
    </location>
</feature>
<dbReference type="Gene3D" id="3.40.50.2300">
    <property type="match status" value="1"/>
</dbReference>
<dbReference type="RefSeq" id="WP_049591389.1">
    <property type="nucleotide sequence ID" value="NZ_CP048108.1"/>
</dbReference>
<dbReference type="PROSITE" id="PS50110">
    <property type="entry name" value="RESPONSE_REGULATORY"/>
    <property type="match status" value="1"/>
</dbReference>
<dbReference type="SUPFAM" id="SSF53474">
    <property type="entry name" value="alpha/beta-Hydrolases"/>
    <property type="match status" value="1"/>
</dbReference>
<organism evidence="4 5">
    <name type="scientific">Klebsiella michiganensis</name>
    <dbReference type="NCBI Taxonomy" id="1134687"/>
    <lineage>
        <taxon>Bacteria</taxon>
        <taxon>Pseudomonadati</taxon>
        <taxon>Pseudomonadota</taxon>
        <taxon>Gammaproteobacteria</taxon>
        <taxon>Enterobacterales</taxon>
        <taxon>Enterobacteriaceae</taxon>
        <taxon>Klebsiella/Raoultella group</taxon>
        <taxon>Klebsiella</taxon>
    </lineage>
</organism>
<accession>A0A6P1UZC5</accession>
<evidence type="ECO:0000259" key="3">
    <source>
        <dbReference type="PROSITE" id="PS50110"/>
    </source>
</evidence>
<keyword evidence="2" id="KW-0812">Transmembrane</keyword>
<gene>
    <name evidence="4" type="ORF">GW952_19575</name>
</gene>
<dbReference type="InterPro" id="IPR011006">
    <property type="entry name" value="CheY-like_superfamily"/>
</dbReference>
<keyword evidence="2" id="KW-1133">Transmembrane helix</keyword>
<evidence type="ECO:0000313" key="4">
    <source>
        <dbReference type="EMBL" id="QHS47654.1"/>
    </source>
</evidence>
<dbReference type="SUPFAM" id="SSF52172">
    <property type="entry name" value="CheY-like"/>
    <property type="match status" value="1"/>
</dbReference>
<dbReference type="AlphaFoldDB" id="A0A6P1UZC5"/>
<keyword evidence="1" id="KW-0597">Phosphoprotein</keyword>
<dbReference type="GO" id="GO:0000160">
    <property type="term" value="P:phosphorelay signal transduction system"/>
    <property type="evidence" value="ECO:0007669"/>
    <property type="project" value="InterPro"/>
</dbReference>
<sequence>MKILIVDDNAARCEEVKALLQEELGIGEPDIYTAYNTQSAKTLMRSIRFDFLILDVVLPKRDEPPCAEFGLALLNDIKKRPTIKKPGKIVGITAQFEDLESFRTQFDSHCEVLIEASTRSKDWKGKILQAVKFENSKLISKYTTERNVTCLSVHGIRTRGEWQQKFKKIVESNVDTVSFESYKYGYFTVLSFMIPFLRQIKVNSFSKELKRINLQGKEIFIFCHSFGTYITVNAISKLLSEGTTVNIKMLVLSGSVLPSNYDFHKIMTLTDMKLINDCGCDDRILLLSEGLVPNTGMAGRVGFYGLNNARFVNRFFKGGHSHYFDEGSGFMEKYWLPLFYGDSNIEVIDQRCDSIVTSGIIEKVTSGLGKVKGIIYLTALFFCFYYFFMK</sequence>
<dbReference type="Proteomes" id="UP000464389">
    <property type="component" value="Chromosome"/>
</dbReference>
<dbReference type="EMBL" id="CP048108">
    <property type="protein sequence ID" value="QHS47654.1"/>
    <property type="molecule type" value="Genomic_DNA"/>
</dbReference>
<dbReference type="InterPro" id="IPR001789">
    <property type="entry name" value="Sig_transdc_resp-reg_receiver"/>
</dbReference>
<feature type="transmembrane region" description="Helical" evidence="2">
    <location>
        <begin position="373"/>
        <end position="389"/>
    </location>
</feature>
<protein>
    <submittedName>
        <fullName evidence="4">Response regulator</fullName>
    </submittedName>
</protein>
<keyword evidence="2" id="KW-0472">Membrane</keyword>
<evidence type="ECO:0000256" key="2">
    <source>
        <dbReference type="SAM" id="Phobius"/>
    </source>
</evidence>
<dbReference type="InterPro" id="IPR029058">
    <property type="entry name" value="AB_hydrolase_fold"/>
</dbReference>
<proteinExistence type="predicted"/>
<name>A0A6P1UZC5_9ENTR</name>
<evidence type="ECO:0000313" key="5">
    <source>
        <dbReference type="Proteomes" id="UP000464389"/>
    </source>
</evidence>
<evidence type="ECO:0000256" key="1">
    <source>
        <dbReference type="PROSITE-ProRule" id="PRU00169"/>
    </source>
</evidence>
<feature type="domain" description="Response regulatory" evidence="3">
    <location>
        <begin position="2"/>
        <end position="131"/>
    </location>
</feature>
<reference evidence="4 5" key="1">
    <citation type="submission" date="2020-01" db="EMBL/GenBank/DDBJ databases">
        <title>Bactrocera dorsalis gut bacteria genome.</title>
        <authorList>
            <person name="Zhang H."/>
            <person name="Cai Z."/>
        </authorList>
    </citation>
    <scope>NUCLEOTIDE SEQUENCE [LARGE SCALE GENOMIC DNA]</scope>
    <source>
        <strain evidence="4 5">BD177</strain>
    </source>
</reference>
<dbReference type="CDD" id="cd00156">
    <property type="entry name" value="REC"/>
    <property type="match status" value="1"/>
</dbReference>